<evidence type="ECO:0008006" key="4">
    <source>
        <dbReference type="Google" id="ProtNLM"/>
    </source>
</evidence>
<evidence type="ECO:0000313" key="3">
    <source>
        <dbReference type="Proteomes" id="UP000297031"/>
    </source>
</evidence>
<accession>A0A4P7VD30</accession>
<dbReference type="EMBL" id="CP039393">
    <property type="protein sequence ID" value="QCD34406.1"/>
    <property type="molecule type" value="Genomic_DNA"/>
</dbReference>
<keyword evidence="3" id="KW-1185">Reference proteome</keyword>
<dbReference type="RefSeq" id="WP_136409424.1">
    <property type="nucleotide sequence ID" value="NZ_CP039393.1"/>
</dbReference>
<keyword evidence="1" id="KW-0732">Signal</keyword>
<gene>
    <name evidence="2" type="ORF">E7746_00150</name>
</gene>
<dbReference type="AlphaFoldDB" id="A0A4P7VD30"/>
<sequence length="189" mass="20977">MKTINFIVTLLLVAAFTACGSGASNKPECTVTIVSPGEEYAQAVLYDVDNRVLDSVVFSNNEAVMVRRDTAEMPYLGFLRFYNPADSLDFIELPMAVERGDVNIDLSHGIGLSGTPLNERVHGFLIARARLNSQFDIENDTTVTVEGLRKAFSQFYVEQINANRDNVLGDFLRESYGIHVLPADRPKLK</sequence>
<organism evidence="2 3">
    <name type="scientific">Muribaculum gordoncarteri</name>
    <dbReference type="NCBI Taxonomy" id="2530390"/>
    <lineage>
        <taxon>Bacteria</taxon>
        <taxon>Pseudomonadati</taxon>
        <taxon>Bacteroidota</taxon>
        <taxon>Bacteroidia</taxon>
        <taxon>Bacteroidales</taxon>
        <taxon>Muribaculaceae</taxon>
        <taxon>Muribaculum</taxon>
    </lineage>
</organism>
<name>A0A4P7VD30_9BACT</name>
<feature type="chain" id="PRO_5020354004" description="DUF4369 domain-containing protein" evidence="1">
    <location>
        <begin position="24"/>
        <end position="189"/>
    </location>
</feature>
<feature type="signal peptide" evidence="1">
    <location>
        <begin position="1"/>
        <end position="23"/>
    </location>
</feature>
<protein>
    <recommendedName>
        <fullName evidence="4">DUF4369 domain-containing protein</fullName>
    </recommendedName>
</protein>
<dbReference type="Proteomes" id="UP000297031">
    <property type="component" value="Chromosome"/>
</dbReference>
<proteinExistence type="predicted"/>
<dbReference type="PROSITE" id="PS51257">
    <property type="entry name" value="PROKAR_LIPOPROTEIN"/>
    <property type="match status" value="1"/>
</dbReference>
<evidence type="ECO:0000256" key="1">
    <source>
        <dbReference type="SAM" id="SignalP"/>
    </source>
</evidence>
<reference evidence="2 3" key="1">
    <citation type="submission" date="2019-02" db="EMBL/GenBank/DDBJ databases">
        <title>Isolation and identification of novel species under the genus Muribaculum.</title>
        <authorList>
            <person name="Miyake S."/>
            <person name="Ding Y."/>
            <person name="Low A."/>
            <person name="Soh M."/>
            <person name="Seedorf H."/>
        </authorList>
    </citation>
    <scope>NUCLEOTIDE SEQUENCE [LARGE SCALE GENOMIC DNA]</scope>
    <source>
        <strain evidence="2 3">TLL-A4</strain>
    </source>
</reference>
<dbReference type="KEGG" id="mgod:E7746_00150"/>
<evidence type="ECO:0000313" key="2">
    <source>
        <dbReference type="EMBL" id="QCD34406.1"/>
    </source>
</evidence>